<reference evidence="2 3" key="1">
    <citation type="journal article" date="2016" name="Nat. Commun.">
        <title>Thousands of microbial genomes shed light on interconnected biogeochemical processes in an aquifer system.</title>
        <authorList>
            <person name="Anantharaman K."/>
            <person name="Brown C.T."/>
            <person name="Hug L.A."/>
            <person name="Sharon I."/>
            <person name="Castelle C.J."/>
            <person name="Probst A.J."/>
            <person name="Thomas B.C."/>
            <person name="Singh A."/>
            <person name="Wilkins M.J."/>
            <person name="Karaoz U."/>
            <person name="Brodie E.L."/>
            <person name="Williams K.H."/>
            <person name="Hubbard S.S."/>
            <person name="Banfield J.F."/>
        </authorList>
    </citation>
    <scope>NUCLEOTIDE SEQUENCE [LARGE SCALE GENOMIC DNA]</scope>
</reference>
<dbReference type="PANTHER" id="PTHR10859:SF91">
    <property type="entry name" value="DOLICHYL-PHOSPHATE BETA-GLUCOSYLTRANSFERASE"/>
    <property type="match status" value="1"/>
</dbReference>
<dbReference type="Gene3D" id="3.90.550.10">
    <property type="entry name" value="Spore Coat Polysaccharide Biosynthesis Protein SpsA, Chain A"/>
    <property type="match status" value="1"/>
</dbReference>
<dbReference type="EMBL" id="MHHR01000033">
    <property type="protein sequence ID" value="OGY33112.1"/>
    <property type="molecule type" value="Genomic_DNA"/>
</dbReference>
<feature type="domain" description="Glycosyltransferase 2-like" evidence="1">
    <location>
        <begin position="4"/>
        <end position="169"/>
    </location>
</feature>
<comment type="caution">
    <text evidence="2">The sequence shown here is derived from an EMBL/GenBank/DDBJ whole genome shotgun (WGS) entry which is preliminary data.</text>
</comment>
<dbReference type="InterPro" id="IPR001173">
    <property type="entry name" value="Glyco_trans_2-like"/>
</dbReference>
<evidence type="ECO:0000313" key="2">
    <source>
        <dbReference type="EMBL" id="OGY33112.1"/>
    </source>
</evidence>
<dbReference type="Proteomes" id="UP000177528">
    <property type="component" value="Unassembled WGS sequence"/>
</dbReference>
<evidence type="ECO:0000259" key="1">
    <source>
        <dbReference type="Pfam" id="PF00535"/>
    </source>
</evidence>
<organism evidence="2 3">
    <name type="scientific">Candidatus Andersenbacteria bacterium RIFCSPHIGHO2_12_FULL_45_11</name>
    <dbReference type="NCBI Taxonomy" id="1797281"/>
    <lineage>
        <taxon>Bacteria</taxon>
        <taxon>Candidatus Anderseniibacteriota</taxon>
    </lineage>
</organism>
<proteinExistence type="predicted"/>
<name>A0A1G1WZD0_9BACT</name>
<protein>
    <recommendedName>
        <fullName evidence="1">Glycosyltransferase 2-like domain-containing protein</fullName>
    </recommendedName>
</protein>
<accession>A0A1G1WZD0</accession>
<sequence length="260" mass="29410">MELSLVVPSFRQAATICGDLRNITAMLEKISSSYELILIVDGNIDNTVQVVQQDPLLSHVRIYELQHNQGKGAALKHGLSRAQGEIIGFLDAGGDIEISCLPLMIDTMKFSDADIVIGSKRHELSRVSYPLIRRFYSTGYQILNRILFRMSIKDTQVGLKLFQRNVIQSILPHITINRFAFDLELLVVATKLGYKSIIESPIRITHTFKSTVSIKTVFEMLQDTLKIYGKMRRKKIVRLSSGVEVTRIPNKTPAREYEMG</sequence>
<evidence type="ECO:0000313" key="3">
    <source>
        <dbReference type="Proteomes" id="UP000177528"/>
    </source>
</evidence>
<dbReference type="Pfam" id="PF00535">
    <property type="entry name" value="Glycos_transf_2"/>
    <property type="match status" value="1"/>
</dbReference>
<dbReference type="AlphaFoldDB" id="A0A1G1WZD0"/>
<dbReference type="PANTHER" id="PTHR10859">
    <property type="entry name" value="GLYCOSYL TRANSFERASE"/>
    <property type="match status" value="1"/>
</dbReference>
<dbReference type="InterPro" id="IPR029044">
    <property type="entry name" value="Nucleotide-diphossugar_trans"/>
</dbReference>
<gene>
    <name evidence="2" type="ORF">A3D99_01485</name>
</gene>
<dbReference type="GO" id="GO:0006487">
    <property type="term" value="P:protein N-linked glycosylation"/>
    <property type="evidence" value="ECO:0007669"/>
    <property type="project" value="TreeGrafter"/>
</dbReference>
<dbReference type="SUPFAM" id="SSF53448">
    <property type="entry name" value="Nucleotide-diphospho-sugar transferases"/>
    <property type="match status" value="1"/>
</dbReference>